<comment type="subunit">
    <text evidence="9">Homohexamer.</text>
</comment>
<comment type="function">
    <text evidence="9">Reversibly transfers an adenylyl group from ATP to 4'-phosphopantetheine, yielding dephospho-CoA (dPCoA) and pyrophosphate.</text>
</comment>
<evidence type="ECO:0000256" key="9">
    <source>
        <dbReference type="HAMAP-Rule" id="MF_00151"/>
    </source>
</evidence>
<dbReference type="EMBL" id="VUNH01000009">
    <property type="protein sequence ID" value="MST56156.1"/>
    <property type="molecule type" value="Genomic_DNA"/>
</dbReference>
<dbReference type="InterPro" id="IPR001980">
    <property type="entry name" value="PPAT"/>
</dbReference>
<reference evidence="11 12" key="1">
    <citation type="submission" date="2019-08" db="EMBL/GenBank/DDBJ databases">
        <title>In-depth cultivation of the pig gut microbiome towards novel bacterial diversity and tailored functional studies.</title>
        <authorList>
            <person name="Wylensek D."/>
            <person name="Hitch T.C.A."/>
            <person name="Clavel T."/>
        </authorList>
    </citation>
    <scope>NUCLEOTIDE SEQUENCE [LARGE SCALE GENOMIC DNA]</scope>
    <source>
        <strain evidence="11 12">SM-530-WT-4B</strain>
    </source>
</reference>
<feature type="binding site" evidence="9">
    <location>
        <begin position="11"/>
        <end position="12"/>
    </location>
    <ligand>
        <name>ATP</name>
        <dbReference type="ChEBI" id="CHEBI:30616"/>
    </ligand>
</feature>
<comment type="similarity">
    <text evidence="9">Belongs to the bacterial CoaD family.</text>
</comment>
<name>A0A6L5YCT7_9BACT</name>
<evidence type="ECO:0000256" key="6">
    <source>
        <dbReference type="ARBA" id="ARBA00022842"/>
    </source>
</evidence>
<feature type="domain" description="Cytidyltransferase-like" evidence="10">
    <location>
        <begin position="7"/>
        <end position="134"/>
    </location>
</feature>
<evidence type="ECO:0000256" key="1">
    <source>
        <dbReference type="ARBA" id="ARBA00022490"/>
    </source>
</evidence>
<evidence type="ECO:0000256" key="3">
    <source>
        <dbReference type="ARBA" id="ARBA00022695"/>
    </source>
</evidence>
<feature type="binding site" evidence="9">
    <location>
        <position position="75"/>
    </location>
    <ligand>
        <name>substrate</name>
    </ligand>
</feature>
<dbReference type="NCBIfam" id="TIGR01510">
    <property type="entry name" value="coaD_prev_kdtB"/>
    <property type="match status" value="1"/>
</dbReference>
<dbReference type="NCBIfam" id="TIGR00125">
    <property type="entry name" value="cyt_tran_rel"/>
    <property type="match status" value="1"/>
</dbReference>
<gene>
    <name evidence="9 11" type="primary">coaD</name>
    <name evidence="11" type="ORF">FYJ74_08945</name>
</gene>
<dbReference type="GO" id="GO:0005524">
    <property type="term" value="F:ATP binding"/>
    <property type="evidence" value="ECO:0007669"/>
    <property type="project" value="UniProtKB-KW"/>
</dbReference>
<dbReference type="UniPathway" id="UPA00241">
    <property type="reaction ID" value="UER00355"/>
</dbReference>
<comment type="cofactor">
    <cofactor evidence="9">
        <name>Mg(2+)</name>
        <dbReference type="ChEBI" id="CHEBI:18420"/>
    </cofactor>
</comment>
<dbReference type="SUPFAM" id="SSF52374">
    <property type="entry name" value="Nucleotidylyl transferase"/>
    <property type="match status" value="1"/>
</dbReference>
<keyword evidence="4 9" id="KW-0547">Nucleotide-binding</keyword>
<feature type="binding site" evidence="9">
    <location>
        <position position="11"/>
    </location>
    <ligand>
        <name>substrate</name>
    </ligand>
</feature>
<feature type="site" description="Transition state stabilizer" evidence="9">
    <location>
        <position position="19"/>
    </location>
</feature>
<comment type="subcellular location">
    <subcellularLocation>
        <location evidence="9">Cytoplasm</location>
    </subcellularLocation>
</comment>
<comment type="pathway">
    <text evidence="9">Cofactor biosynthesis; coenzyme A biosynthesis; CoA from (R)-pantothenate: step 4/5.</text>
</comment>
<sequence length="172" mass="19342">MYRHKAVYPGSFDPITNGHVFIAERAAALFDELEVSVLINSDKKGAFAIDERVDMAREALKHLSNVTVNSFSGLLVDFLRQRKSSIVIRGLRALSDFEYEFQMALMNRQLAPEIETLFIVTDAKYSFLSSHTIKDVFQLGGEVRNLVPPYVHRRLVERFHSGAKAGAVPAKS</sequence>
<dbReference type="GO" id="GO:0004595">
    <property type="term" value="F:pantetheine-phosphate adenylyltransferase activity"/>
    <property type="evidence" value="ECO:0007669"/>
    <property type="project" value="UniProtKB-UniRule"/>
</dbReference>
<dbReference type="CDD" id="cd02163">
    <property type="entry name" value="PPAT"/>
    <property type="match status" value="1"/>
</dbReference>
<dbReference type="PANTHER" id="PTHR21342">
    <property type="entry name" value="PHOSPHOPANTETHEINE ADENYLYLTRANSFERASE"/>
    <property type="match status" value="1"/>
</dbReference>
<dbReference type="GO" id="GO:0015937">
    <property type="term" value="P:coenzyme A biosynthetic process"/>
    <property type="evidence" value="ECO:0007669"/>
    <property type="project" value="UniProtKB-UniRule"/>
</dbReference>
<feature type="binding site" evidence="9">
    <location>
        <position position="89"/>
    </location>
    <ligand>
        <name>substrate</name>
    </ligand>
</feature>
<keyword evidence="3 9" id="KW-0548">Nucleotidyltransferase</keyword>
<dbReference type="PRINTS" id="PR01020">
    <property type="entry name" value="LPSBIOSNTHSS"/>
</dbReference>
<dbReference type="InterPro" id="IPR004821">
    <property type="entry name" value="Cyt_trans-like"/>
</dbReference>
<dbReference type="HAMAP" id="MF_00151">
    <property type="entry name" value="PPAT_bact"/>
    <property type="match status" value="1"/>
</dbReference>
<comment type="caution">
    <text evidence="11">The sequence shown here is derived from an EMBL/GenBank/DDBJ whole genome shotgun (WGS) entry which is preliminary data.</text>
</comment>
<evidence type="ECO:0000256" key="5">
    <source>
        <dbReference type="ARBA" id="ARBA00022840"/>
    </source>
</evidence>
<feature type="binding site" evidence="9">
    <location>
        <position position="19"/>
    </location>
    <ligand>
        <name>ATP</name>
        <dbReference type="ChEBI" id="CHEBI:30616"/>
    </ligand>
</feature>
<keyword evidence="7 9" id="KW-0173">Coenzyme A biosynthesis</keyword>
<keyword evidence="1 9" id="KW-0963">Cytoplasm</keyword>
<dbReference type="EC" id="2.7.7.3" evidence="9"/>
<feature type="binding site" evidence="9">
    <location>
        <begin position="125"/>
        <end position="131"/>
    </location>
    <ligand>
        <name>ATP</name>
        <dbReference type="ChEBI" id="CHEBI:30616"/>
    </ligand>
</feature>
<protein>
    <recommendedName>
        <fullName evidence="9">Phosphopantetheine adenylyltransferase</fullName>
        <ecNumber evidence="9">2.7.7.3</ecNumber>
    </recommendedName>
    <alternativeName>
        <fullName evidence="9">Dephospho-CoA pyrophosphorylase</fullName>
    </alternativeName>
    <alternativeName>
        <fullName evidence="9">Pantetheine-phosphate adenylyltransferase</fullName>
        <shortName evidence="9">PPAT</shortName>
    </alternativeName>
</protein>
<proteinExistence type="inferred from homology"/>
<evidence type="ECO:0000259" key="10">
    <source>
        <dbReference type="Pfam" id="PF01467"/>
    </source>
</evidence>
<evidence type="ECO:0000256" key="8">
    <source>
        <dbReference type="ARBA" id="ARBA00029346"/>
    </source>
</evidence>
<evidence type="ECO:0000256" key="2">
    <source>
        <dbReference type="ARBA" id="ARBA00022679"/>
    </source>
</evidence>
<accession>A0A6L5YCT7</accession>
<dbReference type="InterPro" id="IPR014729">
    <property type="entry name" value="Rossmann-like_a/b/a_fold"/>
</dbReference>
<evidence type="ECO:0000256" key="7">
    <source>
        <dbReference type="ARBA" id="ARBA00022993"/>
    </source>
</evidence>
<keyword evidence="6 9" id="KW-0460">Magnesium</keyword>
<dbReference type="AlphaFoldDB" id="A0A6L5YCT7"/>
<organism evidence="11 12">
    <name type="scientific">Pyramidobacter porci</name>
    <dbReference type="NCBI Taxonomy" id="2605789"/>
    <lineage>
        <taxon>Bacteria</taxon>
        <taxon>Thermotogati</taxon>
        <taxon>Synergistota</taxon>
        <taxon>Synergistia</taxon>
        <taxon>Synergistales</taxon>
        <taxon>Dethiosulfovibrionaceae</taxon>
        <taxon>Pyramidobacter</taxon>
    </lineage>
</organism>
<dbReference type="Proteomes" id="UP000473699">
    <property type="component" value="Unassembled WGS sequence"/>
</dbReference>
<evidence type="ECO:0000256" key="4">
    <source>
        <dbReference type="ARBA" id="ARBA00022741"/>
    </source>
</evidence>
<dbReference type="GO" id="GO:0005737">
    <property type="term" value="C:cytoplasm"/>
    <property type="evidence" value="ECO:0007669"/>
    <property type="project" value="UniProtKB-SubCell"/>
</dbReference>
<evidence type="ECO:0000313" key="12">
    <source>
        <dbReference type="Proteomes" id="UP000473699"/>
    </source>
</evidence>
<feature type="binding site" evidence="9">
    <location>
        <position position="43"/>
    </location>
    <ligand>
        <name>substrate</name>
    </ligand>
</feature>
<keyword evidence="2 9" id="KW-0808">Transferase</keyword>
<dbReference type="Gene3D" id="3.40.50.620">
    <property type="entry name" value="HUPs"/>
    <property type="match status" value="1"/>
</dbReference>
<evidence type="ECO:0000313" key="11">
    <source>
        <dbReference type="EMBL" id="MST56156.1"/>
    </source>
</evidence>
<keyword evidence="5 9" id="KW-0067">ATP-binding</keyword>
<comment type="catalytic activity">
    <reaction evidence="8 9">
        <text>(R)-4'-phosphopantetheine + ATP + H(+) = 3'-dephospho-CoA + diphosphate</text>
        <dbReference type="Rhea" id="RHEA:19801"/>
        <dbReference type="ChEBI" id="CHEBI:15378"/>
        <dbReference type="ChEBI" id="CHEBI:30616"/>
        <dbReference type="ChEBI" id="CHEBI:33019"/>
        <dbReference type="ChEBI" id="CHEBI:57328"/>
        <dbReference type="ChEBI" id="CHEBI:61723"/>
        <dbReference type="EC" id="2.7.7.3"/>
    </reaction>
</comment>
<dbReference type="Pfam" id="PF01467">
    <property type="entry name" value="CTP_transf_like"/>
    <property type="match status" value="1"/>
</dbReference>
<dbReference type="RefSeq" id="WP_154529239.1">
    <property type="nucleotide sequence ID" value="NZ_VUNH01000009.1"/>
</dbReference>
<feature type="binding site" evidence="9">
    <location>
        <begin position="90"/>
        <end position="92"/>
    </location>
    <ligand>
        <name>ATP</name>
        <dbReference type="ChEBI" id="CHEBI:30616"/>
    </ligand>
</feature>
<dbReference type="PANTHER" id="PTHR21342:SF1">
    <property type="entry name" value="PHOSPHOPANTETHEINE ADENYLYLTRANSFERASE"/>
    <property type="match status" value="1"/>
</dbReference>
<keyword evidence="12" id="KW-1185">Reference proteome</keyword>
<feature type="binding site" evidence="9">
    <location>
        <position position="100"/>
    </location>
    <ligand>
        <name>ATP</name>
        <dbReference type="ChEBI" id="CHEBI:30616"/>
    </ligand>
</feature>